<dbReference type="InterPro" id="IPR036770">
    <property type="entry name" value="Ankyrin_rpt-contain_sf"/>
</dbReference>
<protein>
    <recommendedName>
        <fullName evidence="4">Ankyrin repeat domain-containing protein</fullName>
    </recommendedName>
</protein>
<gene>
    <name evidence="2" type="ORF">HNP71_001989</name>
</gene>
<name>A0A840VDE4_9PROT</name>
<evidence type="ECO:0000313" key="2">
    <source>
        <dbReference type="EMBL" id="MBB5373724.1"/>
    </source>
</evidence>
<feature type="compositionally biased region" description="Gly residues" evidence="1">
    <location>
        <begin position="1"/>
        <end position="11"/>
    </location>
</feature>
<organism evidence="2 3">
    <name type="scientific">Acidocella aromatica</name>
    <dbReference type="NCBI Taxonomy" id="1303579"/>
    <lineage>
        <taxon>Bacteria</taxon>
        <taxon>Pseudomonadati</taxon>
        <taxon>Pseudomonadota</taxon>
        <taxon>Alphaproteobacteria</taxon>
        <taxon>Acetobacterales</taxon>
        <taxon>Acidocellaceae</taxon>
        <taxon>Acidocella</taxon>
    </lineage>
</organism>
<accession>A0A840VDE4</accession>
<feature type="region of interest" description="Disordered" evidence="1">
    <location>
        <begin position="127"/>
        <end position="179"/>
    </location>
</feature>
<dbReference type="AlphaFoldDB" id="A0A840VDE4"/>
<dbReference type="Gene3D" id="1.25.40.20">
    <property type="entry name" value="Ankyrin repeat-containing domain"/>
    <property type="match status" value="1"/>
</dbReference>
<evidence type="ECO:0008006" key="4">
    <source>
        <dbReference type="Google" id="ProtNLM"/>
    </source>
</evidence>
<dbReference type="RefSeq" id="WP_183266746.1">
    <property type="nucleotide sequence ID" value="NZ_JACHFJ010000009.1"/>
</dbReference>
<dbReference type="Proteomes" id="UP000553706">
    <property type="component" value="Unassembled WGS sequence"/>
</dbReference>
<feature type="compositionally biased region" description="Low complexity" evidence="1">
    <location>
        <begin position="143"/>
        <end position="159"/>
    </location>
</feature>
<keyword evidence="3" id="KW-1185">Reference proteome</keyword>
<evidence type="ECO:0000256" key="1">
    <source>
        <dbReference type="SAM" id="MobiDB-lite"/>
    </source>
</evidence>
<dbReference type="SUPFAM" id="SSF48403">
    <property type="entry name" value="Ankyrin repeat"/>
    <property type="match status" value="1"/>
</dbReference>
<feature type="region of interest" description="Disordered" evidence="1">
    <location>
        <begin position="1"/>
        <end position="48"/>
    </location>
</feature>
<reference evidence="2 3" key="1">
    <citation type="submission" date="2020-08" db="EMBL/GenBank/DDBJ databases">
        <title>Genomic Encyclopedia of Type Strains, Phase IV (KMG-IV): sequencing the most valuable type-strain genomes for metagenomic binning, comparative biology and taxonomic classification.</title>
        <authorList>
            <person name="Goeker M."/>
        </authorList>
    </citation>
    <scope>NUCLEOTIDE SEQUENCE [LARGE SCALE GENOMIC DNA]</scope>
    <source>
        <strain evidence="2 3">DSM 27026</strain>
    </source>
</reference>
<proteinExistence type="predicted"/>
<sequence>MAQISMGGGGAPQPQARTPDIAPPAVPGAGAGAPLATGPKMQQPASGDPTAALFTAINKGDYSGAQDALGRGADLNAKNQFGETPLDLSISLNRNTITFLLLQTRNEMGGMSGPVGPTWTLGNPAPAPVHKGKTKEANPAPAPHAVAPKPVPHHAAPAAIGNKGTPNPQAGFLGFDPKN</sequence>
<evidence type="ECO:0000313" key="3">
    <source>
        <dbReference type="Proteomes" id="UP000553706"/>
    </source>
</evidence>
<comment type="caution">
    <text evidence="2">The sequence shown here is derived from an EMBL/GenBank/DDBJ whole genome shotgun (WGS) entry which is preliminary data.</text>
</comment>
<dbReference type="EMBL" id="JACHFJ010000009">
    <property type="protein sequence ID" value="MBB5373724.1"/>
    <property type="molecule type" value="Genomic_DNA"/>
</dbReference>